<comment type="function">
    <text evidence="1 7">Tetrapolymerization of the monopyrrole PBG into the hydroxymethylbilane pre-uroporphyrinogen in several discrete steps.</text>
</comment>
<dbReference type="Gene3D" id="3.30.160.40">
    <property type="entry name" value="Porphobilinogen deaminase, C-terminal domain"/>
    <property type="match status" value="1"/>
</dbReference>
<dbReference type="InterPro" id="IPR022418">
    <property type="entry name" value="Porphobilinogen_deaminase_C"/>
</dbReference>
<dbReference type="PIRSF" id="PIRSF001438">
    <property type="entry name" value="4pyrrol_synth_OHMeBilane_synth"/>
    <property type="match status" value="1"/>
</dbReference>
<dbReference type="Pfam" id="PF01379">
    <property type="entry name" value="Porphobil_deam"/>
    <property type="match status" value="1"/>
</dbReference>
<gene>
    <name evidence="7" type="primary">hemC</name>
    <name evidence="10" type="ORF">SE16_12875</name>
</gene>
<dbReference type="InterPro" id="IPR000860">
    <property type="entry name" value="HemC"/>
</dbReference>
<evidence type="ECO:0000256" key="2">
    <source>
        <dbReference type="ARBA" id="ARBA00005638"/>
    </source>
</evidence>
<dbReference type="InterPro" id="IPR022417">
    <property type="entry name" value="Porphobilin_deaminase_N"/>
</dbReference>
<protein>
    <recommendedName>
        <fullName evidence="7">Porphobilinogen deaminase</fullName>
        <shortName evidence="7">PBG</shortName>
        <ecNumber evidence="7">2.5.1.61</ecNumber>
    </recommendedName>
    <alternativeName>
        <fullName evidence="7">Hydroxymethylbilane synthase</fullName>
        <shortName evidence="7">HMBS</shortName>
    </alternativeName>
    <alternativeName>
        <fullName evidence="7">Pre-uroporphyrinogen synthase</fullName>
    </alternativeName>
</protein>
<dbReference type="GO" id="GO:0006782">
    <property type="term" value="P:protoporphyrinogen IX biosynthetic process"/>
    <property type="evidence" value="ECO:0007669"/>
    <property type="project" value="UniProtKB-UniRule"/>
</dbReference>
<comment type="cofactor">
    <cofactor evidence="7">
        <name>dipyrromethane</name>
        <dbReference type="ChEBI" id="CHEBI:60342"/>
    </cofactor>
    <text evidence="7">Binds 1 dipyrromethane group covalently.</text>
</comment>
<comment type="caution">
    <text evidence="10">The sequence shown here is derived from an EMBL/GenBank/DDBJ whole genome shotgun (WGS) entry which is preliminary data.</text>
</comment>
<dbReference type="PATRIC" id="fig|872965.6.peg.3045"/>
<feature type="domain" description="Porphobilinogen deaminase C-terminal" evidence="9">
    <location>
        <begin position="224"/>
        <end position="292"/>
    </location>
</feature>
<evidence type="ECO:0000313" key="11">
    <source>
        <dbReference type="Proteomes" id="UP000050502"/>
    </source>
</evidence>
<feature type="modified residue" description="S-(dipyrrolylmethanemethyl)cysteine" evidence="7">
    <location>
        <position position="239"/>
    </location>
</feature>
<evidence type="ECO:0000256" key="4">
    <source>
        <dbReference type="ARBA" id="ARBA00022679"/>
    </source>
</evidence>
<dbReference type="NCBIfam" id="TIGR00212">
    <property type="entry name" value="hemC"/>
    <property type="match status" value="1"/>
</dbReference>
<comment type="similarity">
    <text evidence="2 7">Belongs to the HMBS family.</text>
</comment>
<dbReference type="EMBL" id="LGKN01000007">
    <property type="protein sequence ID" value="KPL86957.1"/>
    <property type="molecule type" value="Genomic_DNA"/>
</dbReference>
<sequence>MRRIRVGTRGSLLARTQTAHVVALLQAAHPALEIETVIIQTSGDHSTASLRQIGGQGVFTRELEAALLDGRIDVAVHSLKDLPSTMPDGLCLAAVPPREDVRDVLVSRFEGGLDALPAGARLGTGSLRRQAQLLAVRPDLQVADIRGNVDTRLRKLADGQYDAIVLAAAGLARLGWLDRATAFLPVEVMLPAPAQAALGVQCRADDEEMRTLLAAIDDAPTHVAVRAERAVLQRLGAGCRLPVAAYAVATPDRLTLRTRIVGFEGAPVLEDVRSGAWADAEALGMASAEALLAQGAGALLKNVLSE</sequence>
<comment type="subunit">
    <text evidence="3 7">Monomer.</text>
</comment>
<dbReference type="Pfam" id="PF03900">
    <property type="entry name" value="Porphobil_deamC"/>
    <property type="match status" value="1"/>
</dbReference>
<dbReference type="Proteomes" id="UP000050502">
    <property type="component" value="Unassembled WGS sequence"/>
</dbReference>
<dbReference type="SUPFAM" id="SSF53850">
    <property type="entry name" value="Periplasmic binding protein-like II"/>
    <property type="match status" value="1"/>
</dbReference>
<dbReference type="InterPro" id="IPR036803">
    <property type="entry name" value="Porphobilinogen_deaminase_C_sf"/>
</dbReference>
<evidence type="ECO:0000256" key="5">
    <source>
        <dbReference type="ARBA" id="ARBA00023244"/>
    </source>
</evidence>
<feature type="domain" description="Porphobilinogen deaminase N-terminal" evidence="8">
    <location>
        <begin position="4"/>
        <end position="210"/>
    </location>
</feature>
<accession>A0A0P6XRW2</accession>
<dbReference type="SUPFAM" id="SSF54782">
    <property type="entry name" value="Porphobilinogen deaminase (hydroxymethylbilane synthase), C-terminal domain"/>
    <property type="match status" value="1"/>
</dbReference>
<keyword evidence="4 7" id="KW-0808">Transferase</keyword>
<dbReference type="OrthoDB" id="9810298at2"/>
<evidence type="ECO:0000313" key="10">
    <source>
        <dbReference type="EMBL" id="KPL86957.1"/>
    </source>
</evidence>
<dbReference type="AlphaFoldDB" id="A0A0P6XRW2"/>
<reference evidence="10 11" key="1">
    <citation type="submission" date="2015-07" db="EMBL/GenBank/DDBJ databases">
        <title>Whole genome sequence of Ardenticatena maritima DSM 23922.</title>
        <authorList>
            <person name="Hemp J."/>
            <person name="Ward L.M."/>
            <person name="Pace L.A."/>
            <person name="Fischer W.W."/>
        </authorList>
    </citation>
    <scope>NUCLEOTIDE SEQUENCE [LARGE SCALE GENOMIC DNA]</scope>
    <source>
        <strain evidence="10 11">110S</strain>
    </source>
</reference>
<evidence type="ECO:0000256" key="7">
    <source>
        <dbReference type="HAMAP-Rule" id="MF_00260"/>
    </source>
</evidence>
<evidence type="ECO:0000259" key="8">
    <source>
        <dbReference type="Pfam" id="PF01379"/>
    </source>
</evidence>
<name>A0A0P6XRW2_9CHLR</name>
<evidence type="ECO:0000256" key="1">
    <source>
        <dbReference type="ARBA" id="ARBA00002869"/>
    </source>
</evidence>
<dbReference type="HAMAP" id="MF_00260">
    <property type="entry name" value="Porphobil_deam"/>
    <property type="match status" value="1"/>
</dbReference>
<dbReference type="PANTHER" id="PTHR11557">
    <property type="entry name" value="PORPHOBILINOGEN DEAMINASE"/>
    <property type="match status" value="1"/>
</dbReference>
<comment type="catalytic activity">
    <reaction evidence="6 7">
        <text>4 porphobilinogen + H2O = hydroxymethylbilane + 4 NH4(+)</text>
        <dbReference type="Rhea" id="RHEA:13185"/>
        <dbReference type="ChEBI" id="CHEBI:15377"/>
        <dbReference type="ChEBI" id="CHEBI:28938"/>
        <dbReference type="ChEBI" id="CHEBI:57845"/>
        <dbReference type="ChEBI" id="CHEBI:58126"/>
        <dbReference type="EC" id="2.5.1.61"/>
    </reaction>
</comment>
<evidence type="ECO:0000256" key="6">
    <source>
        <dbReference type="ARBA" id="ARBA00048169"/>
    </source>
</evidence>
<dbReference type="PANTHER" id="PTHR11557:SF0">
    <property type="entry name" value="PORPHOBILINOGEN DEAMINASE"/>
    <property type="match status" value="1"/>
</dbReference>
<evidence type="ECO:0000256" key="3">
    <source>
        <dbReference type="ARBA" id="ARBA00011245"/>
    </source>
</evidence>
<dbReference type="FunFam" id="3.40.190.10:FF:000005">
    <property type="entry name" value="Porphobilinogen deaminase"/>
    <property type="match status" value="1"/>
</dbReference>
<comment type="miscellaneous">
    <text evidence="7">The porphobilinogen subunits are added to the dipyrromethane group.</text>
</comment>
<dbReference type="Gene3D" id="3.40.190.10">
    <property type="entry name" value="Periplasmic binding protein-like II"/>
    <property type="match status" value="2"/>
</dbReference>
<dbReference type="RefSeq" id="WP_054493487.1">
    <property type="nucleotide sequence ID" value="NZ_BBZA01000181.1"/>
</dbReference>
<dbReference type="PRINTS" id="PR00151">
    <property type="entry name" value="PORPHBDMNASE"/>
</dbReference>
<dbReference type="GO" id="GO:0004418">
    <property type="term" value="F:hydroxymethylbilane synthase activity"/>
    <property type="evidence" value="ECO:0007669"/>
    <property type="project" value="UniProtKB-UniRule"/>
</dbReference>
<dbReference type="GO" id="GO:0005737">
    <property type="term" value="C:cytoplasm"/>
    <property type="evidence" value="ECO:0007669"/>
    <property type="project" value="UniProtKB-UniRule"/>
</dbReference>
<evidence type="ECO:0000259" key="9">
    <source>
        <dbReference type="Pfam" id="PF03900"/>
    </source>
</evidence>
<dbReference type="EC" id="2.5.1.61" evidence="7"/>
<keyword evidence="5 7" id="KW-0627">Porphyrin biosynthesis</keyword>
<proteinExistence type="inferred from homology"/>
<organism evidence="10 11">
    <name type="scientific">Ardenticatena maritima</name>
    <dbReference type="NCBI Taxonomy" id="872965"/>
    <lineage>
        <taxon>Bacteria</taxon>
        <taxon>Bacillati</taxon>
        <taxon>Chloroflexota</taxon>
        <taxon>Ardenticatenia</taxon>
        <taxon>Ardenticatenales</taxon>
        <taxon>Ardenticatenaceae</taxon>
        <taxon>Ardenticatena</taxon>
    </lineage>
</organism>